<organism evidence="1">
    <name type="scientific">Bradyrhizobium barranii subsp. barranii</name>
    <dbReference type="NCBI Taxonomy" id="2823807"/>
    <lineage>
        <taxon>Bacteria</taxon>
        <taxon>Pseudomonadati</taxon>
        <taxon>Pseudomonadota</taxon>
        <taxon>Alphaproteobacteria</taxon>
        <taxon>Hyphomicrobiales</taxon>
        <taxon>Nitrobacteraceae</taxon>
        <taxon>Bradyrhizobium</taxon>
        <taxon>Bradyrhizobium barranii</taxon>
    </lineage>
</organism>
<name>A0A939MEM6_9BRAD</name>
<gene>
    <name evidence="2" type="ORF">J4G43_046065</name>
    <name evidence="1" type="ORF">J4G43_47785</name>
</gene>
<dbReference type="RefSeq" id="WP_028152426.1">
    <property type="nucleotide sequence ID" value="NZ_CP086136.1"/>
</dbReference>
<proteinExistence type="predicted"/>
<dbReference type="KEGG" id="bban:J4G43_046065"/>
<dbReference type="EMBL" id="CP086136">
    <property type="protein sequence ID" value="UEM11746.1"/>
    <property type="molecule type" value="Genomic_DNA"/>
</dbReference>
<sequence length="128" mass="14136">MTVVNITVDNDADFYRVFKYQTISGQPIDMTGCSMWMMLRRHAKDEAAVMRLSTDTGEIVLVDAVNGLFSVRIAQADLERLGLGDFDQSMIASIQNYKRSIWSGLFTNNPGPSRGTFVAPPPSNGATR</sequence>
<accession>A0A939MEM6</accession>
<dbReference type="EMBL" id="JAGEMI010000001">
    <property type="protein sequence ID" value="MBO1868229.1"/>
    <property type="molecule type" value="Genomic_DNA"/>
</dbReference>
<evidence type="ECO:0000313" key="3">
    <source>
        <dbReference type="Proteomes" id="UP000664702"/>
    </source>
</evidence>
<reference evidence="2 3" key="2">
    <citation type="journal article" date="2022" name="Int. J. Syst. Evol. Microbiol.">
        <title>Strains of Bradyrhizobium barranii sp. nov. associated with legumes native to Canada are symbionts of soybeans and belong to different subspecies (subsp. barranii subsp. nov. and subsp. apii subsp. nov.) and symbiovars (sv. glycinearum and sv. septentrionale).</title>
        <authorList>
            <person name="Bromfield E.S.P."/>
            <person name="Cloutier S."/>
            <person name="Wasai-Hara S."/>
            <person name="Minamisawa K."/>
        </authorList>
    </citation>
    <scope>NUCLEOTIDE SEQUENCE [LARGE SCALE GENOMIC DNA]</scope>
    <source>
        <strain evidence="2 3">144S4</strain>
    </source>
</reference>
<evidence type="ECO:0000313" key="1">
    <source>
        <dbReference type="EMBL" id="MBO1868229.1"/>
    </source>
</evidence>
<protein>
    <submittedName>
        <fullName evidence="1">Uncharacterized protein</fullName>
    </submittedName>
</protein>
<dbReference type="Proteomes" id="UP000664702">
    <property type="component" value="Chromosome"/>
</dbReference>
<reference evidence="1" key="1">
    <citation type="submission" date="2021-03" db="EMBL/GenBank/DDBJ databases">
        <title>Whole Genome Sequence of Bradyrhizobium sp. Strain 144S4.</title>
        <authorList>
            <person name="Bromfield E.S.P."/>
            <person name="Cloutier S."/>
        </authorList>
    </citation>
    <scope>NUCLEOTIDE SEQUENCE [LARGE SCALE GENOMIC DNA]</scope>
    <source>
        <strain evidence="1">144S4</strain>
    </source>
</reference>
<evidence type="ECO:0000313" key="2">
    <source>
        <dbReference type="EMBL" id="UEM11746.1"/>
    </source>
</evidence>
<dbReference type="AlphaFoldDB" id="A0A939MEM6"/>